<comment type="similarity">
    <text evidence="2">In the C-terminal section; belongs to the RNA polymerase beta' chain family.</text>
</comment>
<feature type="domain" description="RNA polymerase Rpb2" evidence="13">
    <location>
        <begin position="382"/>
        <end position="487"/>
    </location>
</feature>
<dbReference type="InterPro" id="IPR007645">
    <property type="entry name" value="RNA_pol_Rpb2_3"/>
</dbReference>
<dbReference type="RefSeq" id="WP_088871002.1">
    <property type="nucleotide sequence ID" value="NZ_CP022110.1"/>
</dbReference>
<feature type="domain" description="DNA-directed RNA polymerase beta subunit external 1" evidence="16">
    <location>
        <begin position="624"/>
        <end position="689"/>
    </location>
</feature>
<dbReference type="InterPro" id="IPR007644">
    <property type="entry name" value="RNA_pol_bsu_protrusion"/>
</dbReference>
<keyword evidence="4 8" id="KW-0808">Transferase</keyword>
<evidence type="ECO:0000259" key="13">
    <source>
        <dbReference type="Pfam" id="PF04561"/>
    </source>
</evidence>
<evidence type="ECO:0000256" key="8">
    <source>
        <dbReference type="HAMAP-Rule" id="MF_01321"/>
    </source>
</evidence>
<evidence type="ECO:0000313" key="17">
    <source>
        <dbReference type="EMBL" id="ASG20096.1"/>
    </source>
</evidence>
<keyword evidence="5 8" id="KW-0548">Nucleotidyltransferase</keyword>
<dbReference type="GO" id="GO:0003899">
    <property type="term" value="F:DNA-directed RNA polymerase activity"/>
    <property type="evidence" value="ECO:0007669"/>
    <property type="project" value="UniProtKB-UniRule"/>
</dbReference>
<evidence type="ECO:0000256" key="3">
    <source>
        <dbReference type="ARBA" id="ARBA00022478"/>
    </source>
</evidence>
<dbReference type="GO" id="GO:0000428">
    <property type="term" value="C:DNA-directed RNA polymerase complex"/>
    <property type="evidence" value="ECO:0007669"/>
    <property type="project" value="UniProtKB-KW"/>
</dbReference>
<dbReference type="EMBL" id="CP022110">
    <property type="protein sequence ID" value="ASG20096.1"/>
    <property type="molecule type" value="Genomic_DNA"/>
</dbReference>
<dbReference type="GO" id="GO:0006351">
    <property type="term" value="P:DNA-templated transcription"/>
    <property type="evidence" value="ECO:0007669"/>
    <property type="project" value="UniProtKB-UniRule"/>
</dbReference>
<name>A0A248JNJ0_9PROT</name>
<reference evidence="17 18" key="1">
    <citation type="submission" date="2017-06" db="EMBL/GenBank/DDBJ databases">
        <title>Complete genome sequence of Nitrospirillum amazonense strain CBAmC, an endophytic nitrogen-fixing and plant growth-promoting bacterium, isolated from sugarcane.</title>
        <authorList>
            <person name="Schwab S."/>
            <person name="dos Santos Teixeira K.R."/>
            <person name="Simoes Araujo J.L."/>
            <person name="Soares Vidal M."/>
            <person name="Borges de Freitas H.R."/>
            <person name="Rivello Crivelaro A.L."/>
            <person name="Bueno de Camargo Nunes A."/>
            <person name="dos Santos C.M."/>
            <person name="Palmeira da Silva Rosa D."/>
            <person name="da Silva Padilha D."/>
            <person name="da Silva E."/>
            <person name="Araujo Terra L."/>
            <person name="Soares Mendes V."/>
            <person name="Farinelli L."/>
            <person name="Magalhaes Cruz L."/>
            <person name="Baldani J.I."/>
        </authorList>
    </citation>
    <scope>NUCLEOTIDE SEQUENCE [LARGE SCALE GENOMIC DNA]</scope>
    <source>
        <strain evidence="17 18">CBAmC</strain>
    </source>
</reference>
<dbReference type="PROSITE" id="PS01166">
    <property type="entry name" value="RNA_POL_BETA"/>
    <property type="match status" value="1"/>
</dbReference>
<evidence type="ECO:0000256" key="7">
    <source>
        <dbReference type="ARBA" id="ARBA00048552"/>
    </source>
</evidence>
<dbReference type="Gene3D" id="2.40.270.10">
    <property type="entry name" value="DNA-directed RNA polymerase, subunit 2, domain 6"/>
    <property type="match status" value="2"/>
</dbReference>
<evidence type="ECO:0000256" key="9">
    <source>
        <dbReference type="RuleBase" id="RU000434"/>
    </source>
</evidence>
<comment type="similarity">
    <text evidence="8 9">Belongs to the RNA polymerase beta chain family.</text>
</comment>
<dbReference type="CDD" id="cd00653">
    <property type="entry name" value="RNA_pol_B_RPB2"/>
    <property type="match status" value="1"/>
</dbReference>
<dbReference type="InterPro" id="IPR007121">
    <property type="entry name" value="RNA_pol_bsu_CS"/>
</dbReference>
<accession>A0A248JNJ0</accession>
<organism evidence="17 18">
    <name type="scientific">Nitrospirillum viridazoti CBAmc</name>
    <dbReference type="NCBI Taxonomy" id="1441467"/>
    <lineage>
        <taxon>Bacteria</taxon>
        <taxon>Pseudomonadati</taxon>
        <taxon>Pseudomonadota</taxon>
        <taxon>Alphaproteobacteria</taxon>
        <taxon>Rhodospirillales</taxon>
        <taxon>Azospirillaceae</taxon>
        <taxon>Nitrospirillum</taxon>
        <taxon>Nitrospirillum viridazoti</taxon>
    </lineage>
</organism>
<dbReference type="GO" id="GO:0003677">
    <property type="term" value="F:DNA binding"/>
    <property type="evidence" value="ECO:0007669"/>
    <property type="project" value="UniProtKB-UniRule"/>
</dbReference>
<dbReference type="SUPFAM" id="SSF64484">
    <property type="entry name" value="beta and beta-prime subunits of DNA dependent RNA-polymerase"/>
    <property type="match status" value="1"/>
</dbReference>
<comment type="function">
    <text evidence="8 10">DNA-dependent RNA polymerase catalyzes the transcription of DNA into RNA using the four ribonucleoside triphosphates as substrates.</text>
</comment>
<evidence type="ECO:0000259" key="16">
    <source>
        <dbReference type="Pfam" id="PF10385"/>
    </source>
</evidence>
<evidence type="ECO:0000259" key="14">
    <source>
        <dbReference type="Pfam" id="PF04563"/>
    </source>
</evidence>
<sequence length="1395" mass="155579">MAKSFTGRKRIRKSFGRIPEVTRMPNLIEVQRSSYDHFLQMDTAPEKRANLGLQEVFKSVFPIKDFSDRAVLDFVKYELEQPKYDVEECQQRGMTFAAPLKVTLRLTVFDMDEDTGLKSIRDIKEQDVYMGDMPLMTANGTFVINGTERVIVSQMHRSPGVFFDHDKGKTHSSGKYLFAARVIPYRGSWLDFEFDAKDLVYVRIDRRRKLPATTLLFALDGAETQQLRAQRAKAGQGLAPYEAQGMSKEEMLSAFYDTITYSRAGDGWKTPFVAERMKGVKLASDLIDARTGEVLLQRETKMTPRVLKKLQEGGLEEVKVPTEELAGRYLAIDIINELTGEVIFEAGDEITTAALEKLEKFGVDEVPVLAIDHLNVGAYIRNTMAADRNASREDALIDIYRVMRPGEPPTLESAEALFSGLFFDSERYDLSAVGRVKMNARLGFQTDDQMRVLRKDDILAILKLLVELKDGRGEIDDIDHLGNRRVRSVGELMENQYRVGLLRMERAIRERMSSVEIDTVMPHDLINAKPAAAAVREFFGSSQLSQFMDQTNPLSEITHKRRLSALGPGGLTRERAGFEVRDVHPTHYGRICPIETPEGPNIGLINSLATYARVNQYGFIESPYRKVVDKRVTNEVVYLSAMEEGRYMVAQANATLDADNRFMDELISCRKGGEYMMTRSDMIDLIDVSPKQLVSVAAALIPFLENDDANRALMGSNMQRQAVPLIKADSPLVGTGMEATVARDSGVAIAARRAGVIDQIDATRIVVRATGDTDAAAPGVDIYNLLKFQRSNQNTCINQRPLVKVGDRVEKGDIIADGPSTDLGELALGRNVLVAFMPWNGYNFEDSILISERIVRDDVFTSIHIEEFEVMARDTKLGQEEITRDIPNVGEEALKNLDEAGIVYIGAEVKPGDILVGKVTPKGESPMTPEEKLLRAIFGEKASDVRDTSMRLPPGVTGTVVEVRVFSRRGVDKDERALAIERAEIEKLAKDRDDEKGILERSFYTRLKETLVGQSVLSAPRGIKSGEVITEELLSGLSRGQWRQIAVANDQIMENVEAYGRVFDESIQKLQERFENKVEKLQRGDELPPGVMKMVKVFVAVKRKLQPGDKMAGRHGNKGVISRILPIEDMPYLADGQAVDIVLNPLGVPSRMNVGQILETHLGWASANLGKQIGQMLDQMRHAEPEAKAPVLENIKGRMKHIYGEAAYTEEVSDLTDGEVLELAGNLRRGIPFATPVFDGAREDDIVRMLTEAGIDSSGQMVLTDGRTGEAFDRKVTVGYIYMLKLHHLVDDKIHARSIGPYSLVTQQPLGGKAQFGGQRFGEMEVWALEAYGAAYTLQEMLTVKSDDVSGRTKVYEAIVRGDDNFEAGIPESFNVLVKELRSLGLNVELNERSY</sequence>
<dbReference type="InterPro" id="IPR037033">
    <property type="entry name" value="DNA-dir_RNAP_su2_hyb_sf"/>
</dbReference>
<dbReference type="InterPro" id="IPR037034">
    <property type="entry name" value="RNA_pol_Rpb2_2_sf"/>
</dbReference>
<evidence type="ECO:0000256" key="5">
    <source>
        <dbReference type="ARBA" id="ARBA00022695"/>
    </source>
</evidence>
<dbReference type="Pfam" id="PF00562">
    <property type="entry name" value="RNA_pol_Rpb2_6"/>
    <property type="match status" value="1"/>
</dbReference>
<dbReference type="Gene3D" id="2.40.50.100">
    <property type="match status" value="1"/>
</dbReference>
<evidence type="ECO:0000256" key="6">
    <source>
        <dbReference type="ARBA" id="ARBA00023163"/>
    </source>
</evidence>
<keyword evidence="3 8" id="KW-0240">DNA-directed RNA polymerase</keyword>
<dbReference type="NCBIfam" id="NF001616">
    <property type="entry name" value="PRK00405.1"/>
    <property type="match status" value="1"/>
</dbReference>
<dbReference type="EC" id="2.7.7.6" evidence="8 10"/>
<dbReference type="Gene3D" id="3.90.1100.10">
    <property type="match status" value="2"/>
</dbReference>
<dbReference type="Gene3D" id="2.40.50.150">
    <property type="match status" value="1"/>
</dbReference>
<comment type="catalytic activity">
    <reaction evidence="7 8 10">
        <text>RNA(n) + a ribonucleoside 5'-triphosphate = RNA(n+1) + diphosphate</text>
        <dbReference type="Rhea" id="RHEA:21248"/>
        <dbReference type="Rhea" id="RHEA-COMP:14527"/>
        <dbReference type="Rhea" id="RHEA-COMP:17342"/>
        <dbReference type="ChEBI" id="CHEBI:33019"/>
        <dbReference type="ChEBI" id="CHEBI:61557"/>
        <dbReference type="ChEBI" id="CHEBI:140395"/>
        <dbReference type="EC" id="2.7.7.6"/>
    </reaction>
</comment>
<dbReference type="InterPro" id="IPR007641">
    <property type="entry name" value="RNA_pol_Rpb2_7"/>
</dbReference>
<dbReference type="FunFam" id="2.40.50.100:FF:000006">
    <property type="entry name" value="DNA-directed RNA polymerase subunit beta"/>
    <property type="match status" value="1"/>
</dbReference>
<keyword evidence="18" id="KW-1185">Reference proteome</keyword>
<dbReference type="KEGG" id="nao:Y958_04085"/>
<dbReference type="FunFam" id="3.90.1800.10:FF:000001">
    <property type="entry name" value="DNA-directed RNA polymerase subunit beta"/>
    <property type="match status" value="1"/>
</dbReference>
<feature type="domain" description="DNA-directed RNA polymerase subunit 2 hybrid-binding" evidence="11">
    <location>
        <begin position="751"/>
        <end position="1315"/>
    </location>
</feature>
<evidence type="ECO:0000259" key="15">
    <source>
        <dbReference type="Pfam" id="PF04565"/>
    </source>
</evidence>
<evidence type="ECO:0000313" key="18">
    <source>
        <dbReference type="Proteomes" id="UP000197153"/>
    </source>
</evidence>
<dbReference type="GO" id="GO:0032549">
    <property type="term" value="F:ribonucleoside binding"/>
    <property type="evidence" value="ECO:0007669"/>
    <property type="project" value="InterPro"/>
</dbReference>
<feature type="domain" description="RNA polymerase Rpb2" evidence="15">
    <location>
        <begin position="546"/>
        <end position="614"/>
    </location>
</feature>
<dbReference type="Gene3D" id="3.90.1110.10">
    <property type="entry name" value="RNA polymerase Rpb2, domain 2"/>
    <property type="match status" value="2"/>
</dbReference>
<evidence type="ECO:0000256" key="2">
    <source>
        <dbReference type="ARBA" id="ARBA00009839"/>
    </source>
</evidence>
<dbReference type="InterPro" id="IPR007120">
    <property type="entry name" value="DNA-dir_RNAP_su2_dom"/>
</dbReference>
<evidence type="ECO:0000256" key="10">
    <source>
        <dbReference type="RuleBase" id="RU363031"/>
    </source>
</evidence>
<protein>
    <recommendedName>
        <fullName evidence="8 10">DNA-directed RNA polymerase subunit beta</fullName>
        <shortName evidence="8">RNAP subunit beta</shortName>
        <ecNumber evidence="8 10">2.7.7.6</ecNumber>
    </recommendedName>
    <alternativeName>
        <fullName evidence="8">RNA polymerase subunit beta</fullName>
    </alternativeName>
    <alternativeName>
        <fullName evidence="8">Transcriptase subunit beta</fullName>
    </alternativeName>
</protein>
<comment type="similarity">
    <text evidence="1">In the N-terminal section; belongs to the RNA polymerase beta chain family.</text>
</comment>
<dbReference type="Pfam" id="PF10385">
    <property type="entry name" value="RNA_pol_Rpb2_45"/>
    <property type="match status" value="1"/>
</dbReference>
<evidence type="ECO:0000256" key="1">
    <source>
        <dbReference type="ARBA" id="ARBA00007616"/>
    </source>
</evidence>
<proteinExistence type="inferred from homology"/>
<evidence type="ECO:0000259" key="11">
    <source>
        <dbReference type="Pfam" id="PF00562"/>
    </source>
</evidence>
<dbReference type="PANTHER" id="PTHR20856">
    <property type="entry name" value="DNA-DIRECTED RNA POLYMERASE I SUBUNIT 2"/>
    <property type="match status" value="1"/>
</dbReference>
<dbReference type="NCBIfam" id="TIGR02013">
    <property type="entry name" value="rpoB"/>
    <property type="match status" value="1"/>
</dbReference>
<keyword evidence="6 8" id="KW-0804">Transcription</keyword>
<dbReference type="InterPro" id="IPR042107">
    <property type="entry name" value="DNA-dir_RNA_pol_bsu_ext_1_sf"/>
</dbReference>
<evidence type="ECO:0000259" key="12">
    <source>
        <dbReference type="Pfam" id="PF04560"/>
    </source>
</evidence>
<evidence type="ECO:0000256" key="4">
    <source>
        <dbReference type="ARBA" id="ARBA00022679"/>
    </source>
</evidence>
<feature type="domain" description="RNA polymerase beta subunit protrusion" evidence="14">
    <location>
        <begin position="27"/>
        <end position="530"/>
    </location>
</feature>
<dbReference type="InterPro" id="IPR014724">
    <property type="entry name" value="RNA_pol_RPB2_OB-fold"/>
</dbReference>
<dbReference type="Pfam" id="PF04563">
    <property type="entry name" value="RNA_pol_Rpb2_1"/>
    <property type="match status" value="1"/>
</dbReference>
<dbReference type="Pfam" id="PF04560">
    <property type="entry name" value="RNA_pol_Rpb2_7"/>
    <property type="match status" value="1"/>
</dbReference>
<dbReference type="InterPro" id="IPR007642">
    <property type="entry name" value="RNA_pol_Rpb2_2"/>
</dbReference>
<comment type="subunit">
    <text evidence="8 10">The RNAP catalytic core consists of 2 alpha, 1 beta, 1 beta' and 1 omega subunit. When a sigma factor is associated with the core the holoenzyme is formed, which can initiate transcription.</text>
</comment>
<dbReference type="Gene3D" id="2.30.150.10">
    <property type="entry name" value="DNA-directed RNA polymerase, beta subunit, external 1 domain"/>
    <property type="match status" value="1"/>
</dbReference>
<feature type="domain" description="RNA polymerase Rpb2" evidence="12">
    <location>
        <begin position="1317"/>
        <end position="1391"/>
    </location>
</feature>
<dbReference type="Pfam" id="PF04561">
    <property type="entry name" value="RNA_pol_Rpb2_2"/>
    <property type="match status" value="1"/>
</dbReference>
<dbReference type="Pfam" id="PF04565">
    <property type="entry name" value="RNA_pol_Rpb2_3"/>
    <property type="match status" value="1"/>
</dbReference>
<dbReference type="Proteomes" id="UP000197153">
    <property type="component" value="Chromosome 1"/>
</dbReference>
<gene>
    <name evidence="8 17" type="primary">rpoB</name>
    <name evidence="17" type="ORF">Y958_04085</name>
</gene>
<dbReference type="HAMAP" id="MF_01321">
    <property type="entry name" value="RNApol_bact_RpoB"/>
    <property type="match status" value="1"/>
</dbReference>
<dbReference type="InterPro" id="IPR019462">
    <property type="entry name" value="DNA-dir_RNA_pol_bsu_external_1"/>
</dbReference>
<dbReference type="Gene3D" id="3.90.1800.10">
    <property type="entry name" value="RNA polymerase alpha subunit dimerisation domain"/>
    <property type="match status" value="1"/>
</dbReference>
<dbReference type="InterPro" id="IPR015712">
    <property type="entry name" value="DNA-dir_RNA_pol_su2"/>
</dbReference>
<dbReference type="InterPro" id="IPR010243">
    <property type="entry name" value="RNA_pol_bsu_bac"/>
</dbReference>